<sequence>MRIVEINEAEAIFEPFWEGGTSEHTNPHEKYRVLDEYEIEYSEDTIGQISQGWAFASINIDKAKKNTVAMSMSRKCELDIETYDTLKIFASIPEELLFDVYVTIDGEYKKIGDKIKGHGVTGEYDLTIAGNIITTIRIDFIATKDYITANIAWLGLADSKRVEFMESRKNHYDSKWTGLFKEKSEVDFNAEIEILFDNKDLDTLRKKFEIEPFKSAYEGMVELAKEYMKTQPEKLIGTYVPKPDRRWCRDRHVNKPALDTIMENLAFVGLIEKDYEMLRMACRCALSVAHCTYWCESIMGVFPGAMWHHRSFTEEIYCKSCGYVLDWAGSLLTPYGKQIIRDAITMKGLPRLEADFKCVDYIRQMNQGIVFSGGRVTGLLGLVHRFPRYHSNILEAEQDIIEMINNYVQEDGGTLEGPHYWQYTFSNVIPSLYALARYKKQPFSIYKELLSKTGKFILSHLSQQDDGTILLPINDAHPGVHLKANIAYSFYELTGNEVWLSLYTKLLEKGYVSDDVFTLVASPLVEKIEGDTVIEQGIFEVTGQVDINRQGKDISKAHLHYCSGELYVGHSHQDKGSIILEAEGITLCPDCGAGYYHDANLSNLCCANNHSLFLPVFDNGKLARQPMEQYGGKIIRAELKDDYVTIASDETQAWEEGLMKHSKRRIYSPCAEIYIIVDDVELYEEHKMKFLLNSYADYEEKEKGIFTADFDKCSLNVIPLNWECQDSNVRNIKDGEKQEVFQLELTTKKSDKHFNVTAITLAKNDQFRVKYIEDIIELTSNNYSISITINDNLVDVKEQ</sequence>
<evidence type="ECO:0000313" key="2">
    <source>
        <dbReference type="Proteomes" id="UP000677305"/>
    </source>
</evidence>
<reference evidence="1 2" key="1">
    <citation type="submission" date="2020-07" db="EMBL/GenBank/DDBJ databases">
        <title>Vallitalea guaymasensis genome.</title>
        <authorList>
            <person name="Postec A."/>
        </authorList>
    </citation>
    <scope>NUCLEOTIDE SEQUENCE [LARGE SCALE GENOMIC DNA]</scope>
    <source>
        <strain evidence="1 2">Ra1766G1</strain>
    </source>
</reference>
<gene>
    <name evidence="1" type="ORF">HYG85_17915</name>
</gene>
<dbReference type="Proteomes" id="UP000677305">
    <property type="component" value="Chromosome"/>
</dbReference>
<evidence type="ECO:0000313" key="1">
    <source>
        <dbReference type="EMBL" id="QUH30690.1"/>
    </source>
</evidence>
<dbReference type="AlphaFoldDB" id="A0A8J8MDI4"/>
<organism evidence="1 2">
    <name type="scientific">Vallitalea guaymasensis</name>
    <dbReference type="NCBI Taxonomy" id="1185412"/>
    <lineage>
        <taxon>Bacteria</taxon>
        <taxon>Bacillati</taxon>
        <taxon>Bacillota</taxon>
        <taxon>Clostridia</taxon>
        <taxon>Lachnospirales</taxon>
        <taxon>Vallitaleaceae</taxon>
        <taxon>Vallitalea</taxon>
    </lineage>
</organism>
<dbReference type="InterPro" id="IPR008929">
    <property type="entry name" value="Chondroitin_lyas"/>
</dbReference>
<protein>
    <submittedName>
        <fullName evidence="1">Uncharacterized protein</fullName>
    </submittedName>
</protein>
<dbReference type="EMBL" id="CP058561">
    <property type="protein sequence ID" value="QUH30690.1"/>
    <property type="molecule type" value="Genomic_DNA"/>
</dbReference>
<dbReference type="Gene3D" id="2.70.98.70">
    <property type="match status" value="1"/>
</dbReference>
<keyword evidence="2" id="KW-1185">Reference proteome</keyword>
<accession>A0A8J8MDI4</accession>
<dbReference type="RefSeq" id="WP_212690830.1">
    <property type="nucleotide sequence ID" value="NZ_CP058561.1"/>
</dbReference>
<name>A0A8J8MDI4_9FIRM</name>
<dbReference type="Gene3D" id="1.50.10.100">
    <property type="entry name" value="Chondroitin AC/alginate lyase"/>
    <property type="match status" value="1"/>
</dbReference>
<dbReference type="KEGG" id="vgu:HYG85_17915"/>
<proteinExistence type="predicted"/>